<feature type="transmembrane region" description="Helical" evidence="9">
    <location>
        <begin position="12"/>
        <end position="33"/>
    </location>
</feature>
<dbReference type="Pfam" id="PF08310">
    <property type="entry name" value="LGFP"/>
    <property type="match status" value="1"/>
</dbReference>
<proteinExistence type="predicted"/>
<keyword evidence="5 9" id="KW-0812">Transmembrane</keyword>
<dbReference type="AlphaFoldDB" id="A0A6J6BKF9"/>
<feature type="transmembrane region" description="Helical" evidence="9">
    <location>
        <begin position="405"/>
        <end position="423"/>
    </location>
</feature>
<evidence type="ECO:0000256" key="6">
    <source>
        <dbReference type="ARBA" id="ARBA00022989"/>
    </source>
</evidence>
<keyword evidence="2" id="KW-1003">Cell membrane</keyword>
<feature type="transmembrane region" description="Helical" evidence="9">
    <location>
        <begin position="373"/>
        <end position="393"/>
    </location>
</feature>
<name>A0A6J6BKF9_9ZZZZ</name>
<sequence>MITAIAQGLRRHWIMATLVTAGVVLRAITIFAYKPALMFFGDSYAYVVAAQRFQPPNDRPFGYPFVLRLLSYVGDLNAVTIVQHIVGVALAIILYVVVIGRGARPWLAALAATPLLVDSYLIQIEHNILSETMFASLLFGAVLIVTKAELSPRWAAVAGAFLAAAALTRTVAIPIAAIFVGYLLIRKLGMKVLIGFAVAMLVPIVWYMSWFASYFGSFTTSDSSGRFLYGRVAVFADCSTVDLTKAEATLCDNSIPSARPNANFYVWASDSPVQALSAYGNKSDKIASSFSRKIILAQPLTYARYVITDFAHYFAPGKYTTRVDSPLGAWQFPTTYADPVASSAVARNDLAGNPIQPKIEAGPALFLKSYQGVVYTQGPILLAGLVLGLLAGWIDRGRRRWDGPFIALVGIAVLAVPCLTVMFDYRYGLPAIPLFMLSGAIGLQALLERRAQRARALDPVADELAVEPQPRHRQRQRPRRPAWVIATLTASALAVLAAVVWAAPLSRNPGFETYVSYRAELGTLGVALSKPEPVKNVLDLTEQKFQTGSIIATKTGAVAVPQRFMNAVDQAGGLVVFGAARGRETRTNYNSGLRYVTFDNGWVFWSRLGGAHAVYGDVYAAWYSPKVRARLKEPISDVETSPGGGAFQIFSGGSITQYANGSIKITVNPKRPKTDSTQGGSLEPSRPASATTP</sequence>
<keyword evidence="3" id="KW-0328">Glycosyltransferase</keyword>
<protein>
    <submittedName>
        <fullName evidence="10">Unannotated protein</fullName>
    </submittedName>
</protein>
<reference evidence="10" key="1">
    <citation type="submission" date="2020-05" db="EMBL/GenBank/DDBJ databases">
        <authorList>
            <person name="Chiriac C."/>
            <person name="Salcher M."/>
            <person name="Ghai R."/>
            <person name="Kavagutti S V."/>
        </authorList>
    </citation>
    <scope>NUCLEOTIDE SEQUENCE</scope>
</reference>
<feature type="transmembrane region" description="Helical" evidence="9">
    <location>
        <begin position="76"/>
        <end position="98"/>
    </location>
</feature>
<evidence type="ECO:0000256" key="9">
    <source>
        <dbReference type="SAM" id="Phobius"/>
    </source>
</evidence>
<keyword evidence="7 9" id="KW-0472">Membrane</keyword>
<evidence type="ECO:0000256" key="7">
    <source>
        <dbReference type="ARBA" id="ARBA00023136"/>
    </source>
</evidence>
<evidence type="ECO:0000256" key="2">
    <source>
        <dbReference type="ARBA" id="ARBA00022475"/>
    </source>
</evidence>
<dbReference type="GO" id="GO:0005886">
    <property type="term" value="C:plasma membrane"/>
    <property type="evidence" value="ECO:0007669"/>
    <property type="project" value="UniProtKB-SubCell"/>
</dbReference>
<evidence type="ECO:0000256" key="8">
    <source>
        <dbReference type="SAM" id="MobiDB-lite"/>
    </source>
</evidence>
<feature type="transmembrane region" description="Helical" evidence="9">
    <location>
        <begin position="192"/>
        <end position="212"/>
    </location>
</feature>
<organism evidence="10">
    <name type="scientific">freshwater metagenome</name>
    <dbReference type="NCBI Taxonomy" id="449393"/>
    <lineage>
        <taxon>unclassified sequences</taxon>
        <taxon>metagenomes</taxon>
        <taxon>ecological metagenomes</taxon>
    </lineage>
</organism>
<dbReference type="PANTHER" id="PTHR33908">
    <property type="entry name" value="MANNOSYLTRANSFERASE YKCB-RELATED"/>
    <property type="match status" value="1"/>
</dbReference>
<comment type="subcellular location">
    <subcellularLocation>
        <location evidence="1">Cell membrane</location>
        <topology evidence="1">Multi-pass membrane protein</topology>
    </subcellularLocation>
</comment>
<evidence type="ECO:0000256" key="5">
    <source>
        <dbReference type="ARBA" id="ARBA00022692"/>
    </source>
</evidence>
<feature type="transmembrane region" description="Helical" evidence="9">
    <location>
        <begin position="429"/>
        <end position="447"/>
    </location>
</feature>
<dbReference type="PANTHER" id="PTHR33908:SF11">
    <property type="entry name" value="MEMBRANE PROTEIN"/>
    <property type="match status" value="1"/>
</dbReference>
<evidence type="ECO:0000256" key="4">
    <source>
        <dbReference type="ARBA" id="ARBA00022679"/>
    </source>
</evidence>
<feature type="transmembrane region" description="Helical" evidence="9">
    <location>
        <begin position="481"/>
        <end position="503"/>
    </location>
</feature>
<keyword evidence="6 9" id="KW-1133">Transmembrane helix</keyword>
<feature type="transmembrane region" description="Helical" evidence="9">
    <location>
        <begin position="154"/>
        <end position="185"/>
    </location>
</feature>
<accession>A0A6J6BKF9</accession>
<evidence type="ECO:0000256" key="3">
    <source>
        <dbReference type="ARBA" id="ARBA00022676"/>
    </source>
</evidence>
<gene>
    <name evidence="10" type="ORF">UFOPK1446_00330</name>
</gene>
<keyword evidence="4" id="KW-0808">Transferase</keyword>
<evidence type="ECO:0000313" key="10">
    <source>
        <dbReference type="EMBL" id="CAB4539482.1"/>
    </source>
</evidence>
<dbReference type="InterPro" id="IPR013207">
    <property type="entry name" value="LGFP"/>
</dbReference>
<dbReference type="EMBL" id="CAEZSO010000046">
    <property type="protein sequence ID" value="CAB4539482.1"/>
    <property type="molecule type" value="Genomic_DNA"/>
</dbReference>
<evidence type="ECO:0000256" key="1">
    <source>
        <dbReference type="ARBA" id="ARBA00004651"/>
    </source>
</evidence>
<feature type="region of interest" description="Disordered" evidence="8">
    <location>
        <begin position="666"/>
        <end position="693"/>
    </location>
</feature>
<dbReference type="InterPro" id="IPR050297">
    <property type="entry name" value="LipidA_mod_glycosyltrf_83"/>
</dbReference>
<dbReference type="GO" id="GO:0016763">
    <property type="term" value="F:pentosyltransferase activity"/>
    <property type="evidence" value="ECO:0007669"/>
    <property type="project" value="TreeGrafter"/>
</dbReference>
<dbReference type="GO" id="GO:0008610">
    <property type="term" value="P:lipid biosynthetic process"/>
    <property type="evidence" value="ECO:0007669"/>
    <property type="project" value="UniProtKB-ARBA"/>
</dbReference>